<feature type="domain" description="Nuclear speckle splicing regulatory protein 1 N-terminal" evidence="4">
    <location>
        <begin position="99"/>
        <end position="137"/>
    </location>
</feature>
<comment type="similarity">
    <text evidence="1">Belongs to the NSRP1 family.</text>
</comment>
<keyword evidence="6" id="KW-1185">Reference proteome</keyword>
<sequence>MIKYGLNLRGQQKKQPTRRPLPKPRGFGDDNNDNDVEKEISRQASKNKSLKDIEEQQRKALEQDPSVFDYDGVYDEMKQKAIQPQVQDRQERMARYIPDKERFVTGAYKRKLAEQAKCAEEDRLRQLREEKDDVTKKKDLTDFYFNLQRNVAFGAEDVKSRKLETQEELSRPDKHDDRDGPNAVALELLGSSSVREVHLEKQTESGKPDKLEDRNSCSISAVGVTRGDRGTSRGNINQTISAVGTSCSGHPEHVDKLASSGQLVNELSLHGVTNQGVKDLEGPTYFIGCELIWFTKRDLCLITLKLIQANGTGALFSGGSPSLESQEPSAPSLREDRSAPPPVTAEN</sequence>
<evidence type="ECO:0000259" key="4">
    <source>
        <dbReference type="Pfam" id="PF09745"/>
    </source>
</evidence>
<gene>
    <name evidence="5" type="ORF">C1H46_029501</name>
</gene>
<proteinExistence type="inferred from homology"/>
<evidence type="ECO:0000313" key="6">
    <source>
        <dbReference type="Proteomes" id="UP000315295"/>
    </source>
</evidence>
<dbReference type="InterPro" id="IPR018612">
    <property type="entry name" value="NSRP1_N"/>
</dbReference>
<keyword evidence="2" id="KW-0175">Coiled coil</keyword>
<dbReference type="Pfam" id="PF09745">
    <property type="entry name" value="NSRP1_N"/>
    <property type="match status" value="2"/>
</dbReference>
<feature type="region of interest" description="Disordered" evidence="3">
    <location>
        <begin position="317"/>
        <end position="347"/>
    </location>
</feature>
<feature type="compositionally biased region" description="Polar residues" evidence="3">
    <location>
        <begin position="319"/>
        <end position="329"/>
    </location>
</feature>
<accession>A0A540LET9</accession>
<evidence type="ECO:0000256" key="2">
    <source>
        <dbReference type="ARBA" id="ARBA00023054"/>
    </source>
</evidence>
<feature type="domain" description="Nuclear speckle splicing regulatory protein 1 N-terminal" evidence="4">
    <location>
        <begin position="54"/>
        <end position="97"/>
    </location>
</feature>
<feature type="compositionally biased region" description="Basic residues" evidence="3">
    <location>
        <begin position="11"/>
        <end position="22"/>
    </location>
</feature>
<feature type="region of interest" description="Disordered" evidence="3">
    <location>
        <begin position="161"/>
        <end position="182"/>
    </location>
</feature>
<dbReference type="AlphaFoldDB" id="A0A540LET9"/>
<name>A0A540LET9_MALBA</name>
<feature type="compositionally biased region" description="Basic and acidic residues" evidence="3">
    <location>
        <begin position="49"/>
        <end position="62"/>
    </location>
</feature>
<feature type="region of interest" description="Disordered" evidence="3">
    <location>
        <begin position="1"/>
        <end position="67"/>
    </location>
</feature>
<reference evidence="5 6" key="1">
    <citation type="journal article" date="2019" name="G3 (Bethesda)">
        <title>Sequencing of a Wild Apple (Malus baccata) Genome Unravels the Differences Between Cultivated and Wild Apple Species Regarding Disease Resistance and Cold Tolerance.</title>
        <authorList>
            <person name="Chen X."/>
        </authorList>
    </citation>
    <scope>NUCLEOTIDE SEQUENCE [LARGE SCALE GENOMIC DNA]</scope>
    <source>
        <strain evidence="6">cv. Shandingzi</strain>
        <tissue evidence="5">Leaves</tissue>
    </source>
</reference>
<feature type="compositionally biased region" description="Basic and acidic residues" evidence="3">
    <location>
        <begin position="161"/>
        <end position="180"/>
    </location>
</feature>
<dbReference type="Proteomes" id="UP000315295">
    <property type="component" value="Unassembled WGS sequence"/>
</dbReference>
<evidence type="ECO:0000256" key="1">
    <source>
        <dbReference type="ARBA" id="ARBA00010126"/>
    </source>
</evidence>
<dbReference type="STRING" id="106549.A0A540LET9"/>
<dbReference type="PANTHER" id="PTHR30060">
    <property type="entry name" value="INNER MEMBRANE PROTEIN"/>
    <property type="match status" value="1"/>
</dbReference>
<protein>
    <recommendedName>
        <fullName evidence="4">Nuclear speckle splicing regulatory protein 1 N-terminal domain-containing protein</fullName>
    </recommendedName>
</protein>
<dbReference type="EMBL" id="VIEB01000614">
    <property type="protein sequence ID" value="TQD84985.1"/>
    <property type="molecule type" value="Genomic_DNA"/>
</dbReference>
<comment type="caution">
    <text evidence="5">The sequence shown here is derived from an EMBL/GenBank/DDBJ whole genome shotgun (WGS) entry which is preliminary data.</text>
</comment>
<organism evidence="5 6">
    <name type="scientific">Malus baccata</name>
    <name type="common">Siberian crab apple</name>
    <name type="synonym">Pyrus baccata</name>
    <dbReference type="NCBI Taxonomy" id="106549"/>
    <lineage>
        <taxon>Eukaryota</taxon>
        <taxon>Viridiplantae</taxon>
        <taxon>Streptophyta</taxon>
        <taxon>Embryophyta</taxon>
        <taxon>Tracheophyta</taxon>
        <taxon>Spermatophyta</taxon>
        <taxon>Magnoliopsida</taxon>
        <taxon>eudicotyledons</taxon>
        <taxon>Gunneridae</taxon>
        <taxon>Pentapetalae</taxon>
        <taxon>rosids</taxon>
        <taxon>fabids</taxon>
        <taxon>Rosales</taxon>
        <taxon>Rosaceae</taxon>
        <taxon>Amygdaloideae</taxon>
        <taxon>Maleae</taxon>
        <taxon>Malus</taxon>
    </lineage>
</organism>
<evidence type="ECO:0000256" key="3">
    <source>
        <dbReference type="SAM" id="MobiDB-lite"/>
    </source>
</evidence>
<dbReference type="GO" id="GO:0000381">
    <property type="term" value="P:regulation of alternative mRNA splicing, via spliceosome"/>
    <property type="evidence" value="ECO:0007669"/>
    <property type="project" value="InterPro"/>
</dbReference>
<dbReference type="PANTHER" id="PTHR30060:SF0">
    <property type="entry name" value="COILED-COIL PROTEIN (DUF2040)-RELATED"/>
    <property type="match status" value="1"/>
</dbReference>
<evidence type="ECO:0000313" key="5">
    <source>
        <dbReference type="EMBL" id="TQD84985.1"/>
    </source>
</evidence>